<evidence type="ECO:0000256" key="1">
    <source>
        <dbReference type="ARBA" id="ARBA00022500"/>
    </source>
</evidence>
<dbReference type="Proteomes" id="UP000663722">
    <property type="component" value="Chromosome"/>
</dbReference>
<proteinExistence type="inferred from homology"/>
<comment type="similarity">
    <text evidence="2">Belongs to the methyl-accepting chemotaxis (MCP) protein family.</text>
</comment>
<accession>A0A975GRT9</accession>
<dbReference type="AlphaFoldDB" id="A0A975GRT9"/>
<gene>
    <name evidence="8" type="ORF">dnm_074880</name>
</gene>
<dbReference type="GO" id="GO:0007165">
    <property type="term" value="P:signal transduction"/>
    <property type="evidence" value="ECO:0007669"/>
    <property type="project" value="UniProtKB-KW"/>
</dbReference>
<keyword evidence="3" id="KW-0807">Transducer</keyword>
<keyword evidence="6" id="KW-1133">Transmembrane helix</keyword>
<name>A0A975GRT9_9BACT</name>
<feature type="region of interest" description="Disordered" evidence="5">
    <location>
        <begin position="540"/>
        <end position="559"/>
    </location>
</feature>
<dbReference type="Pfam" id="PF00015">
    <property type="entry name" value="MCPsignal"/>
    <property type="match status" value="1"/>
</dbReference>
<dbReference type="SMART" id="SM00283">
    <property type="entry name" value="MA"/>
    <property type="match status" value="1"/>
</dbReference>
<dbReference type="GO" id="GO:0005886">
    <property type="term" value="C:plasma membrane"/>
    <property type="evidence" value="ECO:0007669"/>
    <property type="project" value="TreeGrafter"/>
</dbReference>
<dbReference type="SUPFAM" id="SSF144292">
    <property type="entry name" value="occludin/ELL-like"/>
    <property type="match status" value="1"/>
</dbReference>
<dbReference type="PANTHER" id="PTHR43531:SF11">
    <property type="entry name" value="METHYL-ACCEPTING CHEMOTAXIS PROTEIN 3"/>
    <property type="match status" value="1"/>
</dbReference>
<keyword evidence="9" id="KW-1185">Reference proteome</keyword>
<dbReference type="InterPro" id="IPR047347">
    <property type="entry name" value="YvaQ-like_sensor"/>
</dbReference>
<dbReference type="SUPFAM" id="SSF58104">
    <property type="entry name" value="Methyl-accepting chemotaxis protein (MCP) signaling domain"/>
    <property type="match status" value="1"/>
</dbReference>
<evidence type="ECO:0000313" key="9">
    <source>
        <dbReference type="Proteomes" id="UP000663722"/>
    </source>
</evidence>
<dbReference type="CDD" id="cd19411">
    <property type="entry name" value="MCP2201-like_sensor"/>
    <property type="match status" value="1"/>
</dbReference>
<evidence type="ECO:0000259" key="7">
    <source>
        <dbReference type="PROSITE" id="PS50111"/>
    </source>
</evidence>
<keyword evidence="6" id="KW-0812">Transmembrane</keyword>
<dbReference type="KEGG" id="dmm:dnm_074880"/>
<keyword evidence="6" id="KW-0472">Membrane</keyword>
<feature type="transmembrane region" description="Helical" evidence="6">
    <location>
        <begin position="185"/>
        <end position="204"/>
    </location>
</feature>
<protein>
    <submittedName>
        <fullName evidence="8">Methyl-accepting chemotaxis protein, HlyB domain-containing</fullName>
    </submittedName>
</protein>
<dbReference type="InterPro" id="IPR024478">
    <property type="entry name" value="HlyB_4HB_MCP"/>
</dbReference>
<feature type="domain" description="Methyl-accepting transducer" evidence="7">
    <location>
        <begin position="268"/>
        <end position="483"/>
    </location>
</feature>
<keyword evidence="4" id="KW-0175">Coiled coil</keyword>
<evidence type="ECO:0000256" key="4">
    <source>
        <dbReference type="SAM" id="Coils"/>
    </source>
</evidence>
<dbReference type="Pfam" id="PF12729">
    <property type="entry name" value="4HB_MCP_1"/>
    <property type="match status" value="1"/>
</dbReference>
<reference evidence="8" key="1">
    <citation type="journal article" date="2021" name="Microb. Physiol.">
        <title>Proteogenomic Insights into the Physiology of Marine, Sulfate-Reducing, Filamentous Desulfonema limicola and Desulfonema magnum.</title>
        <authorList>
            <person name="Schnaars V."/>
            <person name="Wohlbrand L."/>
            <person name="Scheve S."/>
            <person name="Hinrichs C."/>
            <person name="Reinhardt R."/>
            <person name="Rabus R."/>
        </authorList>
    </citation>
    <scope>NUCLEOTIDE SEQUENCE</scope>
    <source>
        <strain evidence="8">4be13</strain>
    </source>
</reference>
<dbReference type="InterPro" id="IPR004090">
    <property type="entry name" value="Chemotax_Me-accpt_rcpt"/>
</dbReference>
<evidence type="ECO:0000256" key="2">
    <source>
        <dbReference type="ARBA" id="ARBA00029447"/>
    </source>
</evidence>
<evidence type="ECO:0000256" key="3">
    <source>
        <dbReference type="PROSITE-ProRule" id="PRU00284"/>
    </source>
</evidence>
<organism evidence="8 9">
    <name type="scientific">Desulfonema magnum</name>
    <dbReference type="NCBI Taxonomy" id="45655"/>
    <lineage>
        <taxon>Bacteria</taxon>
        <taxon>Pseudomonadati</taxon>
        <taxon>Thermodesulfobacteriota</taxon>
        <taxon>Desulfobacteria</taxon>
        <taxon>Desulfobacterales</taxon>
        <taxon>Desulfococcaceae</taxon>
        <taxon>Desulfonema</taxon>
    </lineage>
</organism>
<evidence type="ECO:0000256" key="5">
    <source>
        <dbReference type="SAM" id="MobiDB-lite"/>
    </source>
</evidence>
<feature type="coiled-coil region" evidence="4">
    <location>
        <begin position="472"/>
        <end position="499"/>
    </location>
</feature>
<sequence length="576" mass="64449">MKLRNKLITAFSVILIFTSVLGIFSIYQLNKVNQKSTELAVNWMPSIESILYLNMLTSDYRLTEFEHVLSTDENEMGRAEEKGKNVIKKISEIRSKYNNLISSDDEQRLYDQFSDLWNEYKIYHEELVQISKKNQFEEAMDHLRKSQKKFDEFSEILMELVEMNSESGKQASEDGDIQYSFSRNVLIITLLLVIAAGIALALFITSSIIKQLGREPAEVVKIVDKIGNGEIFTKFDIKKSNEHESSIYRIMEKMTERLQDVVINIREVSGNVANASKKLNDAVKNLNEGTNDQAASTEEISASMEELVSTVQQNSYNASKSDKIAQKVVKDALKGGESVKKTAEAMRNIAENISIIDEISRNTDLLALNAAIEAARAGEHGKGFAVVASEVRKLAINSRKAAASIMKTAQKSVSIAEESGELIAAIIPDIKKTADLFQSVASASEEQASGAEQISKTIAQLDWVIQSNISSSDEMSNTAKLLSEEAQRLQEAIAFFKSDDDNAEKGELGNKIQMIIDFFQIKDKASFDFEKTVDFIKKTKNEKSSDGSEEKIMPVPDVKDNEFEVYSDEEVKLPHK</sequence>
<evidence type="ECO:0000313" key="8">
    <source>
        <dbReference type="EMBL" id="QTA91421.1"/>
    </source>
</evidence>
<evidence type="ECO:0000256" key="6">
    <source>
        <dbReference type="SAM" id="Phobius"/>
    </source>
</evidence>
<dbReference type="GO" id="GO:0004888">
    <property type="term" value="F:transmembrane signaling receptor activity"/>
    <property type="evidence" value="ECO:0007669"/>
    <property type="project" value="InterPro"/>
</dbReference>
<dbReference type="RefSeq" id="WP_207679209.1">
    <property type="nucleotide sequence ID" value="NZ_CP061800.1"/>
</dbReference>
<dbReference type="PANTHER" id="PTHR43531">
    <property type="entry name" value="PROTEIN ICFG"/>
    <property type="match status" value="1"/>
</dbReference>
<dbReference type="Gene3D" id="1.10.287.950">
    <property type="entry name" value="Methyl-accepting chemotaxis protein"/>
    <property type="match status" value="1"/>
</dbReference>
<keyword evidence="1" id="KW-0145">Chemotaxis</keyword>
<dbReference type="PRINTS" id="PR00260">
    <property type="entry name" value="CHEMTRNSDUCR"/>
</dbReference>
<dbReference type="InterPro" id="IPR004089">
    <property type="entry name" value="MCPsignal_dom"/>
</dbReference>
<dbReference type="InterPro" id="IPR051310">
    <property type="entry name" value="MCP_chemotaxis"/>
</dbReference>
<dbReference type="GO" id="GO:0006935">
    <property type="term" value="P:chemotaxis"/>
    <property type="evidence" value="ECO:0007669"/>
    <property type="project" value="UniProtKB-KW"/>
</dbReference>
<dbReference type="PROSITE" id="PS50111">
    <property type="entry name" value="CHEMOTAXIS_TRANSDUC_2"/>
    <property type="match status" value="1"/>
</dbReference>
<dbReference type="EMBL" id="CP061800">
    <property type="protein sequence ID" value="QTA91421.1"/>
    <property type="molecule type" value="Genomic_DNA"/>
</dbReference>